<dbReference type="Proteomes" id="UP001042704">
    <property type="component" value="Chromosome"/>
</dbReference>
<dbReference type="Pfam" id="PF20143">
    <property type="entry name" value="NAD_kinase_C"/>
    <property type="match status" value="1"/>
</dbReference>
<accession>A0A8A3S6J6</accession>
<dbReference type="SUPFAM" id="SSF111331">
    <property type="entry name" value="NAD kinase/diacylglycerol kinase-like"/>
    <property type="match status" value="1"/>
</dbReference>
<dbReference type="InterPro" id="IPR002504">
    <property type="entry name" value="NADK"/>
</dbReference>
<evidence type="ECO:0000313" key="1">
    <source>
        <dbReference type="EMBL" id="QSZ67351.1"/>
    </source>
</evidence>
<dbReference type="AlphaFoldDB" id="A0A8A3S6J6"/>
<name>A0A8A3S6J6_9EURY</name>
<keyword evidence="1" id="KW-0418">Kinase</keyword>
<keyword evidence="1" id="KW-0808">Transferase</keyword>
<dbReference type="InterPro" id="IPR016064">
    <property type="entry name" value="NAD/diacylglycerol_kinase_sf"/>
</dbReference>
<dbReference type="EMBL" id="CP036172">
    <property type="protein sequence ID" value="QSZ67351.1"/>
    <property type="molecule type" value="Genomic_DNA"/>
</dbReference>
<dbReference type="GO" id="GO:0003951">
    <property type="term" value="F:NAD+ kinase activity"/>
    <property type="evidence" value="ECO:0007669"/>
    <property type="project" value="InterPro"/>
</dbReference>
<organism evidence="1 2">
    <name type="scientific">Methanofollis aquaemaris</name>
    <dbReference type="NCBI Taxonomy" id="126734"/>
    <lineage>
        <taxon>Archaea</taxon>
        <taxon>Methanobacteriati</taxon>
        <taxon>Methanobacteriota</taxon>
        <taxon>Stenosarchaea group</taxon>
        <taxon>Methanomicrobia</taxon>
        <taxon>Methanomicrobiales</taxon>
        <taxon>Methanomicrobiaceae</taxon>
        <taxon>Methanofollis</taxon>
    </lineage>
</organism>
<dbReference type="PANTHER" id="PTHR40697:SF2">
    <property type="entry name" value="ATP-NAD KINASE-RELATED"/>
    <property type="match status" value="1"/>
</dbReference>
<dbReference type="KEGG" id="maqe:RJ40_07470"/>
<reference evidence="1" key="1">
    <citation type="journal article" date="2001" name="Int. J. Syst. Evol. Microbiol.">
        <title>Methanofollis aquaemaris sp. nov., a methanogen isolated from an aquaculture fish pond.</title>
        <authorList>
            <person name="Lai M.C."/>
            <person name="Chen S.C."/>
        </authorList>
    </citation>
    <scope>NUCLEOTIDE SEQUENCE</scope>
    <source>
        <strain evidence="1">N2F9704</strain>
    </source>
</reference>
<dbReference type="PIRSF" id="PIRSF016907">
    <property type="entry name" value="Kin_ATP-NAD"/>
    <property type="match status" value="1"/>
</dbReference>
<dbReference type="RefSeq" id="WP_265580239.1">
    <property type="nucleotide sequence ID" value="NZ_CP036172.1"/>
</dbReference>
<proteinExistence type="predicted"/>
<keyword evidence="2" id="KW-1185">Reference proteome</keyword>
<protein>
    <submittedName>
        <fullName evidence="1">ATP-NAD kinase</fullName>
    </submittedName>
</protein>
<gene>
    <name evidence="1" type="ORF">RJ40_07470</name>
</gene>
<dbReference type="GeneID" id="76424191"/>
<dbReference type="Pfam" id="PF01513">
    <property type="entry name" value="NAD_kinase"/>
    <property type="match status" value="1"/>
</dbReference>
<reference evidence="1" key="2">
    <citation type="submission" date="2019-02" db="EMBL/GenBank/DDBJ databases">
        <authorList>
            <person name="Chen S.-C."/>
            <person name="Chien H.-H."/>
            <person name="Lai M.-C."/>
        </authorList>
    </citation>
    <scope>NUCLEOTIDE SEQUENCE</scope>
    <source>
        <strain evidence="1">N2F9704</strain>
    </source>
</reference>
<evidence type="ECO:0000313" key="2">
    <source>
        <dbReference type="Proteomes" id="UP001042704"/>
    </source>
</evidence>
<dbReference type="GO" id="GO:0006741">
    <property type="term" value="P:NADP+ biosynthetic process"/>
    <property type="evidence" value="ECO:0007669"/>
    <property type="project" value="InterPro"/>
</dbReference>
<dbReference type="InterPro" id="IPR011386">
    <property type="entry name" value="Put_ATP-NAD_kin"/>
</dbReference>
<dbReference type="InterPro" id="IPR017438">
    <property type="entry name" value="ATP-NAD_kinase_N"/>
</dbReference>
<dbReference type="InterPro" id="IPR039065">
    <property type="entry name" value="AcoX-like"/>
</dbReference>
<sequence length="369" mass="37469">MTTIGLVINPLAGLGGTVGLKGTDGTADEARRRGALPRAGTRAVEALLSLRGLPLRFLTSSGAMGADALDAGGIREYEVVHTPRGPETTADDTRAAVRACVDAGADLILFCGGDGTARDVAAAAGETPILGIPAGVKMYSGVFAVRPAAVGEVLAGDYALREAEVMDIDEEAYRQGDLRARLYATARIPFLPGRVQCGKEASFGDEAAALDGIARFMADLIRAGGCVVLGAGGTTAAIAREAGIEATLLGVDVVVDGKVAAPDADEAALLAHIESAGRCRIIVSPIGAQGAVIGRGTGPITPAVLRAAGPENLIVVATPGKLAATPALFVDTGDPALDAAFGERISVICGYHIARLMPLLRPAAYDRNL</sequence>
<dbReference type="PANTHER" id="PTHR40697">
    <property type="entry name" value="ACETOIN CATABOLISM PROTEIN X"/>
    <property type="match status" value="1"/>
</dbReference>
<dbReference type="Gene3D" id="3.40.50.10330">
    <property type="entry name" value="Probable inorganic polyphosphate/atp-NAD kinase, domain 1"/>
    <property type="match status" value="1"/>
</dbReference>